<dbReference type="AlphaFoldDB" id="A0A845QLE5"/>
<dbReference type="FunFam" id="1.10.287.130:FF:000001">
    <property type="entry name" value="Two-component sensor histidine kinase"/>
    <property type="match status" value="1"/>
</dbReference>
<dbReference type="Pfam" id="PF13188">
    <property type="entry name" value="PAS_8"/>
    <property type="match status" value="1"/>
</dbReference>
<evidence type="ECO:0000256" key="4">
    <source>
        <dbReference type="ARBA" id="ARBA00022553"/>
    </source>
</evidence>
<dbReference type="CDD" id="cd00075">
    <property type="entry name" value="HATPase"/>
    <property type="match status" value="1"/>
</dbReference>
<evidence type="ECO:0000256" key="10">
    <source>
        <dbReference type="SAM" id="Phobius"/>
    </source>
</evidence>
<feature type="transmembrane region" description="Helical" evidence="10">
    <location>
        <begin position="142"/>
        <end position="168"/>
    </location>
</feature>
<reference evidence="13 14" key="1">
    <citation type="submission" date="2018-08" db="EMBL/GenBank/DDBJ databases">
        <title>Murine metabolic-syndrome-specific gut microbial biobank.</title>
        <authorList>
            <person name="Liu C."/>
        </authorList>
    </citation>
    <scope>NUCLEOTIDE SEQUENCE [LARGE SCALE GENOMIC DNA]</scope>
    <source>
        <strain evidence="13 14">28</strain>
    </source>
</reference>
<feature type="domain" description="PAS" evidence="12">
    <location>
        <begin position="220"/>
        <end position="256"/>
    </location>
</feature>
<dbReference type="FunFam" id="3.30.565.10:FF:000006">
    <property type="entry name" value="Sensor histidine kinase WalK"/>
    <property type="match status" value="1"/>
</dbReference>
<dbReference type="SUPFAM" id="SSF55874">
    <property type="entry name" value="ATPase domain of HSP90 chaperone/DNA topoisomerase II/histidine kinase"/>
    <property type="match status" value="1"/>
</dbReference>
<sequence length="552" mass="62017">MTKRIFRTVFVVAISIFIASAVLFMTVLYDYFSGIQQNQLRMQIDLASQGVEDEGLDYLKNLNIKDYRVTWIGTDGKVLYDSISEADEMENHFEREEVKEALSEGYGASSRYSSTLTQRYLYGAKRLPDGTVIRLSVTQNSLLILTLGMLQPIMIIFVIAIILSAFLASRLSKKIVKPLNELNLDKPLDNNGYDELSPLLRRIDTQQKEISRQSEELRQRQNELEVMTSAMSEGIILLNNRGTVLSINKAAAKLFGTDCFCIGEDIVSINRSLELAQLLNRAKNGEHSERVVELGCGRYQMMASPVISNNIVSGIVLLILDVTEKEKAEQLRREFTANVSHELKTPLHTISGSAELLANGMVKPEDIPIFLKRIYSETQRMIQLVEDIIRLSHLDEGAEDMKWDMVDLYAVAEETINSLADEAESNGIKFELYGETVLINGIRQLLQEIIYNLCDNAIKYNCRGGSVSVGVKNENEFAVLTITDTGIGIPAEHQERIFERFYRVDKSHSKEIGGTGLGLSIVKHAAKLHNAEIELHSIVNKGTEITIKFPKN</sequence>
<comment type="catalytic activity">
    <reaction evidence="1">
        <text>ATP + protein L-histidine = ADP + protein N-phospho-L-histidine.</text>
        <dbReference type="EC" id="2.7.13.3"/>
    </reaction>
</comment>
<dbReference type="InterPro" id="IPR003594">
    <property type="entry name" value="HATPase_dom"/>
</dbReference>
<dbReference type="PROSITE" id="PS50112">
    <property type="entry name" value="PAS"/>
    <property type="match status" value="1"/>
</dbReference>
<evidence type="ECO:0000256" key="7">
    <source>
        <dbReference type="ARBA" id="ARBA00023012"/>
    </source>
</evidence>
<keyword evidence="14" id="KW-1185">Reference proteome</keyword>
<dbReference type="GO" id="GO:0016036">
    <property type="term" value="P:cellular response to phosphate starvation"/>
    <property type="evidence" value="ECO:0007669"/>
    <property type="project" value="TreeGrafter"/>
</dbReference>
<dbReference type="InterPro" id="IPR004358">
    <property type="entry name" value="Sig_transdc_His_kin-like_C"/>
</dbReference>
<evidence type="ECO:0000256" key="5">
    <source>
        <dbReference type="ARBA" id="ARBA00022679"/>
    </source>
</evidence>
<dbReference type="InterPro" id="IPR036097">
    <property type="entry name" value="HisK_dim/P_sf"/>
</dbReference>
<keyword evidence="8 10" id="KW-0472">Membrane</keyword>
<dbReference type="Gene3D" id="1.10.287.130">
    <property type="match status" value="1"/>
</dbReference>
<evidence type="ECO:0000256" key="3">
    <source>
        <dbReference type="ARBA" id="ARBA00012438"/>
    </source>
</evidence>
<dbReference type="Gene3D" id="3.30.565.10">
    <property type="entry name" value="Histidine kinase-like ATPase, C-terminal domain"/>
    <property type="match status" value="1"/>
</dbReference>
<dbReference type="InterPro" id="IPR036890">
    <property type="entry name" value="HATPase_C_sf"/>
</dbReference>
<evidence type="ECO:0000259" key="11">
    <source>
        <dbReference type="PROSITE" id="PS50109"/>
    </source>
</evidence>
<dbReference type="CDD" id="cd00082">
    <property type="entry name" value="HisKA"/>
    <property type="match status" value="1"/>
</dbReference>
<keyword evidence="6 13" id="KW-0418">Kinase</keyword>
<feature type="transmembrane region" description="Helical" evidence="10">
    <location>
        <begin position="6"/>
        <end position="32"/>
    </location>
</feature>
<dbReference type="Pfam" id="PF00512">
    <property type="entry name" value="HisKA"/>
    <property type="match status" value="1"/>
</dbReference>
<dbReference type="InterPro" id="IPR003661">
    <property type="entry name" value="HisK_dim/P_dom"/>
</dbReference>
<evidence type="ECO:0000256" key="8">
    <source>
        <dbReference type="ARBA" id="ARBA00023136"/>
    </source>
</evidence>
<dbReference type="RefSeq" id="WP_160201802.1">
    <property type="nucleotide sequence ID" value="NZ_QXWK01000013.1"/>
</dbReference>
<keyword evidence="7" id="KW-0902">Two-component regulatory system</keyword>
<dbReference type="PRINTS" id="PR00344">
    <property type="entry name" value="BCTRLSENSOR"/>
</dbReference>
<proteinExistence type="predicted"/>
<organism evidence="13 14">
    <name type="scientific">Anaerotruncus colihominis</name>
    <dbReference type="NCBI Taxonomy" id="169435"/>
    <lineage>
        <taxon>Bacteria</taxon>
        <taxon>Bacillati</taxon>
        <taxon>Bacillota</taxon>
        <taxon>Clostridia</taxon>
        <taxon>Eubacteriales</taxon>
        <taxon>Oscillospiraceae</taxon>
        <taxon>Anaerotruncus</taxon>
    </lineage>
</organism>
<protein>
    <recommendedName>
        <fullName evidence="3">histidine kinase</fullName>
        <ecNumber evidence="3">2.7.13.3</ecNumber>
    </recommendedName>
</protein>
<dbReference type="SMART" id="SM00388">
    <property type="entry name" value="HisKA"/>
    <property type="match status" value="1"/>
</dbReference>
<dbReference type="Gene3D" id="3.30.450.20">
    <property type="entry name" value="PAS domain"/>
    <property type="match status" value="1"/>
</dbReference>
<dbReference type="InterPro" id="IPR000014">
    <property type="entry name" value="PAS"/>
</dbReference>
<dbReference type="SMART" id="SM00387">
    <property type="entry name" value="HATPase_c"/>
    <property type="match status" value="1"/>
</dbReference>
<dbReference type="GO" id="GO:0004721">
    <property type="term" value="F:phosphoprotein phosphatase activity"/>
    <property type="evidence" value="ECO:0007669"/>
    <property type="project" value="TreeGrafter"/>
</dbReference>
<feature type="domain" description="Histidine kinase" evidence="11">
    <location>
        <begin position="338"/>
        <end position="552"/>
    </location>
</feature>
<evidence type="ECO:0000256" key="2">
    <source>
        <dbReference type="ARBA" id="ARBA00004370"/>
    </source>
</evidence>
<dbReference type="InterPro" id="IPR005467">
    <property type="entry name" value="His_kinase_dom"/>
</dbReference>
<keyword evidence="5" id="KW-0808">Transferase</keyword>
<keyword evidence="10" id="KW-1133">Transmembrane helix</keyword>
<gene>
    <name evidence="13" type="ORF">D0435_07620</name>
</gene>
<dbReference type="GO" id="GO:0005886">
    <property type="term" value="C:plasma membrane"/>
    <property type="evidence" value="ECO:0007669"/>
    <property type="project" value="TreeGrafter"/>
</dbReference>
<evidence type="ECO:0000256" key="6">
    <source>
        <dbReference type="ARBA" id="ARBA00022777"/>
    </source>
</evidence>
<keyword evidence="4" id="KW-0597">Phosphoprotein</keyword>
<dbReference type="SUPFAM" id="SSF55785">
    <property type="entry name" value="PYP-like sensor domain (PAS domain)"/>
    <property type="match status" value="1"/>
</dbReference>
<keyword evidence="10" id="KW-0812">Transmembrane</keyword>
<dbReference type="PANTHER" id="PTHR45453">
    <property type="entry name" value="PHOSPHATE REGULON SENSOR PROTEIN PHOR"/>
    <property type="match status" value="1"/>
</dbReference>
<comment type="subcellular location">
    <subcellularLocation>
        <location evidence="2">Membrane</location>
    </subcellularLocation>
</comment>
<dbReference type="PANTHER" id="PTHR45453:SF1">
    <property type="entry name" value="PHOSPHATE REGULON SENSOR PROTEIN PHOR"/>
    <property type="match status" value="1"/>
</dbReference>
<dbReference type="Proteomes" id="UP000446866">
    <property type="component" value="Unassembled WGS sequence"/>
</dbReference>
<accession>A0A845QLE5</accession>
<dbReference type="SUPFAM" id="SSF47384">
    <property type="entry name" value="Homodimeric domain of signal transducing histidine kinase"/>
    <property type="match status" value="1"/>
</dbReference>
<evidence type="ECO:0000313" key="13">
    <source>
        <dbReference type="EMBL" id="NBH61517.1"/>
    </source>
</evidence>
<dbReference type="EMBL" id="QXWK01000013">
    <property type="protein sequence ID" value="NBH61517.1"/>
    <property type="molecule type" value="Genomic_DNA"/>
</dbReference>
<dbReference type="InterPro" id="IPR050351">
    <property type="entry name" value="BphY/WalK/GraS-like"/>
</dbReference>
<keyword evidence="9" id="KW-0175">Coiled coil</keyword>
<feature type="coiled-coil region" evidence="9">
    <location>
        <begin position="200"/>
        <end position="227"/>
    </location>
</feature>
<dbReference type="GO" id="GO:0000155">
    <property type="term" value="F:phosphorelay sensor kinase activity"/>
    <property type="evidence" value="ECO:0007669"/>
    <property type="project" value="InterPro"/>
</dbReference>
<evidence type="ECO:0000259" key="12">
    <source>
        <dbReference type="PROSITE" id="PS50112"/>
    </source>
</evidence>
<dbReference type="EC" id="2.7.13.3" evidence="3"/>
<evidence type="ECO:0000313" key="14">
    <source>
        <dbReference type="Proteomes" id="UP000446866"/>
    </source>
</evidence>
<dbReference type="InterPro" id="IPR035965">
    <property type="entry name" value="PAS-like_dom_sf"/>
</dbReference>
<name>A0A845QLE5_9FIRM</name>
<evidence type="ECO:0000256" key="1">
    <source>
        <dbReference type="ARBA" id="ARBA00000085"/>
    </source>
</evidence>
<dbReference type="Pfam" id="PF02518">
    <property type="entry name" value="HATPase_c"/>
    <property type="match status" value="1"/>
</dbReference>
<comment type="caution">
    <text evidence="13">The sequence shown here is derived from an EMBL/GenBank/DDBJ whole genome shotgun (WGS) entry which is preliminary data.</text>
</comment>
<evidence type="ECO:0000256" key="9">
    <source>
        <dbReference type="SAM" id="Coils"/>
    </source>
</evidence>
<dbReference type="PROSITE" id="PS50109">
    <property type="entry name" value="HIS_KIN"/>
    <property type="match status" value="1"/>
</dbReference>